<dbReference type="Gene3D" id="3.90.70.10">
    <property type="entry name" value="Cysteine proteinases"/>
    <property type="match status" value="1"/>
</dbReference>
<name>A0A0R3RJ49_9BILA</name>
<dbReference type="InterPro" id="IPR000668">
    <property type="entry name" value="Peptidase_C1A_C"/>
</dbReference>
<protein>
    <submittedName>
        <fullName evidence="4">Pept_C1 domain-containing protein</fullName>
    </submittedName>
</protein>
<dbReference type="GO" id="GO:0008234">
    <property type="term" value="F:cysteine-type peptidase activity"/>
    <property type="evidence" value="ECO:0007669"/>
    <property type="project" value="InterPro"/>
</dbReference>
<dbReference type="Gene3D" id="1.10.287.2250">
    <property type="match status" value="1"/>
</dbReference>
<evidence type="ECO:0000313" key="4">
    <source>
        <dbReference type="WBParaSite" id="EEL_0000150701-mRNA-1"/>
    </source>
</evidence>
<dbReference type="Pfam" id="PF08246">
    <property type="entry name" value="Inhibitor_I29"/>
    <property type="match status" value="1"/>
</dbReference>
<dbReference type="SMART" id="SM00645">
    <property type="entry name" value="Pept_C1"/>
    <property type="match status" value="1"/>
</dbReference>
<reference evidence="4" key="1">
    <citation type="submission" date="2017-02" db="UniProtKB">
        <authorList>
            <consortium name="WormBaseParasite"/>
        </authorList>
    </citation>
    <scope>IDENTIFICATION</scope>
</reference>
<dbReference type="InterPro" id="IPR038765">
    <property type="entry name" value="Papain-like_cys_pep_sf"/>
</dbReference>
<accession>A0A0R3RJ49</accession>
<dbReference type="Proteomes" id="UP000050640">
    <property type="component" value="Unplaced"/>
</dbReference>
<keyword evidence="3" id="KW-1185">Reference proteome</keyword>
<dbReference type="STRING" id="1147741.A0A0R3RJ49"/>
<dbReference type="WBParaSite" id="EEL_0000150701-mRNA-1">
    <property type="protein sequence ID" value="EEL_0000150701-mRNA-1"/>
    <property type="gene ID" value="EEL_0000150701"/>
</dbReference>
<evidence type="ECO:0000313" key="3">
    <source>
        <dbReference type="Proteomes" id="UP000050640"/>
    </source>
</evidence>
<dbReference type="InterPro" id="IPR013201">
    <property type="entry name" value="Prot_inhib_I29"/>
</dbReference>
<dbReference type="PANTHER" id="PTHR12411">
    <property type="entry name" value="CYSTEINE PROTEASE FAMILY C1-RELATED"/>
    <property type="match status" value="1"/>
</dbReference>
<sequence>MKRGIKDDRPEPHRVLAYARSLEEIQKHNELYKQGKSTFLMGLTAMSDTTKEDFDEEFPAIKFNGTDNPVPPNLTENAASSVNWTCSQGAAAASATAGVLEGLHKARTKKLKQLSIQEILDCSGSGCGSAGDFKQYTDYIMSKKGLVTDNSYPYTRWNQACSPSGKRFGNPTAMLRVPYCKERLLKALVAKGPVAARVLATSDFRNYREGEKV</sequence>
<dbReference type="AlphaFoldDB" id="A0A0R3RJ49"/>
<dbReference type="GO" id="GO:0006508">
    <property type="term" value="P:proteolysis"/>
    <property type="evidence" value="ECO:0007669"/>
    <property type="project" value="InterPro"/>
</dbReference>
<proteinExistence type="inferred from homology"/>
<dbReference type="InterPro" id="IPR013128">
    <property type="entry name" value="Peptidase_C1A"/>
</dbReference>
<comment type="similarity">
    <text evidence="1">Belongs to the peptidase C1 family.</text>
</comment>
<feature type="domain" description="Peptidase C1A papain C-terminal" evidence="2">
    <location>
        <begin position="78"/>
        <end position="213"/>
    </location>
</feature>
<dbReference type="Pfam" id="PF00112">
    <property type="entry name" value="Peptidase_C1"/>
    <property type="match status" value="1"/>
</dbReference>
<evidence type="ECO:0000259" key="2">
    <source>
        <dbReference type="SMART" id="SM00645"/>
    </source>
</evidence>
<dbReference type="SUPFAM" id="SSF54001">
    <property type="entry name" value="Cysteine proteinases"/>
    <property type="match status" value="1"/>
</dbReference>
<evidence type="ECO:0000256" key="1">
    <source>
        <dbReference type="ARBA" id="ARBA00008455"/>
    </source>
</evidence>
<organism evidence="3 4">
    <name type="scientific">Elaeophora elaphi</name>
    <dbReference type="NCBI Taxonomy" id="1147741"/>
    <lineage>
        <taxon>Eukaryota</taxon>
        <taxon>Metazoa</taxon>
        <taxon>Ecdysozoa</taxon>
        <taxon>Nematoda</taxon>
        <taxon>Chromadorea</taxon>
        <taxon>Rhabditida</taxon>
        <taxon>Spirurina</taxon>
        <taxon>Spiruromorpha</taxon>
        <taxon>Filarioidea</taxon>
        <taxon>Onchocercidae</taxon>
        <taxon>Elaeophora</taxon>
    </lineage>
</organism>